<keyword evidence="14 15" id="KW-0472">Membrane</keyword>
<feature type="transmembrane region" description="Helical" evidence="15">
    <location>
        <begin position="210"/>
        <end position="232"/>
    </location>
</feature>
<evidence type="ECO:0000256" key="4">
    <source>
        <dbReference type="ARBA" id="ARBA00022475"/>
    </source>
</evidence>
<dbReference type="SUPFAM" id="SSF81665">
    <property type="entry name" value="Calcium ATPase, transmembrane domain M"/>
    <property type="match status" value="1"/>
</dbReference>
<dbReference type="Proteomes" id="UP001521137">
    <property type="component" value="Unassembled WGS sequence"/>
</dbReference>
<dbReference type="SUPFAM" id="SSF55008">
    <property type="entry name" value="HMA, heavy metal-associated domain"/>
    <property type="match status" value="1"/>
</dbReference>
<dbReference type="PROSITE" id="PS50846">
    <property type="entry name" value="HMA_2"/>
    <property type="match status" value="1"/>
</dbReference>
<feature type="transmembrane region" description="Helical" evidence="15">
    <location>
        <begin position="179"/>
        <end position="198"/>
    </location>
</feature>
<evidence type="ECO:0000256" key="1">
    <source>
        <dbReference type="ARBA" id="ARBA00004651"/>
    </source>
</evidence>
<evidence type="ECO:0000256" key="3">
    <source>
        <dbReference type="ARBA" id="ARBA00022448"/>
    </source>
</evidence>
<feature type="transmembrane region" description="Helical" evidence="15">
    <location>
        <begin position="244"/>
        <end position="266"/>
    </location>
</feature>
<name>A0ABS9D4X0_9ALTE</name>
<dbReference type="InterPro" id="IPR027256">
    <property type="entry name" value="P-typ_ATPase_IB"/>
</dbReference>
<proteinExistence type="inferred from homology"/>
<organism evidence="17 18">
    <name type="scientific">Paraglaciecola algarum</name>
    <dbReference type="NCBI Taxonomy" id="3050085"/>
    <lineage>
        <taxon>Bacteria</taxon>
        <taxon>Pseudomonadati</taxon>
        <taxon>Pseudomonadota</taxon>
        <taxon>Gammaproteobacteria</taxon>
        <taxon>Alteromonadales</taxon>
        <taxon>Alteromonadaceae</taxon>
        <taxon>Paraglaciecola</taxon>
    </lineage>
</organism>
<evidence type="ECO:0000256" key="15">
    <source>
        <dbReference type="RuleBase" id="RU362081"/>
    </source>
</evidence>
<feature type="transmembrane region" description="Helical" evidence="15">
    <location>
        <begin position="452"/>
        <end position="482"/>
    </location>
</feature>
<keyword evidence="5" id="KW-0597">Phosphoprotein</keyword>
<dbReference type="InterPro" id="IPR018303">
    <property type="entry name" value="ATPase_P-typ_P_site"/>
</dbReference>
<comment type="similarity">
    <text evidence="2 15">Belongs to the cation transport ATPase (P-type) (TC 3.A.3) family. Type IB subfamily.</text>
</comment>
<dbReference type="RefSeq" id="WP_235310574.1">
    <property type="nucleotide sequence ID" value="NZ_JAKGAS010000001.1"/>
</dbReference>
<evidence type="ECO:0000256" key="7">
    <source>
        <dbReference type="ARBA" id="ARBA00022723"/>
    </source>
</evidence>
<dbReference type="SUPFAM" id="SSF56784">
    <property type="entry name" value="HAD-like"/>
    <property type="match status" value="1"/>
</dbReference>
<keyword evidence="8 15" id="KW-0547">Nucleotide-binding</keyword>
<evidence type="ECO:0000256" key="13">
    <source>
        <dbReference type="ARBA" id="ARBA00023065"/>
    </source>
</evidence>
<keyword evidence="9 15" id="KW-0067">ATP-binding</keyword>
<comment type="subcellular location">
    <subcellularLocation>
        <location evidence="1">Cell membrane</location>
        <topology evidence="1">Multi-pass membrane protein</topology>
    </subcellularLocation>
</comment>
<feature type="transmembrane region" description="Helical" evidence="15">
    <location>
        <begin position="770"/>
        <end position="788"/>
    </location>
</feature>
<sequence>MPENCFHCGLKNSPAHHYQTQVLGKTQSFCCPGCLAVAKAIINNGLEDYYNYRNEFAEKADDKNNSILDKLAVFDDESFLQEFVQTDHEFSEIQLTVSGINCAACGWLIEKQLAKLQGVGRVGVNVAARRATITWLNEQIKLSEILSQIEQIGYHAKPFQPEQHEQSYRQENKNFLKRLGLAGLMTMQVMMLNLGVFFDLFGHLDTQTKQYFNWVSLLLTSPVIFYSAAQFYTSATRAISAKTVNMDVPICVALTVIYLTSLFATIQNTGQTYFESLCMFVFLLLISRYLEHGARYKASQLSANMLEFIPTTASLLENGKAKSVLAKSVKEGQLVLVKSGELIPIDGIIIEGSGQIDEAMLTGEFNLVHKRVGDQTFAGTLNQLGTLTIQVSKELKHSLVNQISRLQTQALASKPKIAGLADKFSQYFVAAVLVISMVTYFTWLTIDSSQALWVTVSVLIATCPCALGLATPSALSCAVAHLNSKGILLKRADALEQITKVNWVGLDKTGTLTNGQFSVTQCFNLSKISQNELLSIAASLEQYSSHPIAKAFSEDTGLQQVTKFNSEVGQGLTGIVNNVSYKIGSGSFMDFEIPSPLKHCNVFLQSEDALLAGFLLQDTIRKTSMNFIKGLKHKTVSLISGDSLNMVTEVANQLNIKNFYAYQTPQQKLSLIHQAQLENNIVLMIGDGINDGPVLAKADVSITLGAGSDLAKSSSDIILLDNNLDKIRTVFSLAKRCKTKIMQNISWAIGYNLIVLPLAFTGYLTPWMAVIGMSLSSLIVVVNSVRLLK</sequence>
<feature type="transmembrane region" description="Helical" evidence="15">
    <location>
        <begin position="272"/>
        <end position="290"/>
    </location>
</feature>
<dbReference type="InterPro" id="IPR059000">
    <property type="entry name" value="ATPase_P-type_domA"/>
</dbReference>
<keyword evidence="11" id="KW-1278">Translocase</keyword>
<dbReference type="Pfam" id="PF12156">
    <property type="entry name" value="ATPase-cat_bd"/>
    <property type="match status" value="1"/>
</dbReference>
<dbReference type="NCBIfam" id="TIGR01525">
    <property type="entry name" value="ATPase-IB_hvy"/>
    <property type="match status" value="1"/>
</dbReference>
<keyword evidence="3" id="KW-0813">Transport</keyword>
<keyword evidence="4 15" id="KW-1003">Cell membrane</keyword>
<gene>
    <name evidence="17" type="primary">cadA</name>
    <name evidence="17" type="ORF">L0668_03020</name>
</gene>
<dbReference type="EMBL" id="JAKGAS010000001">
    <property type="protein sequence ID" value="MCF2947062.1"/>
    <property type="molecule type" value="Genomic_DNA"/>
</dbReference>
<dbReference type="Pfam" id="PF00403">
    <property type="entry name" value="HMA"/>
    <property type="match status" value="1"/>
</dbReference>
<keyword evidence="7 15" id="KW-0479">Metal-binding</keyword>
<dbReference type="Gene3D" id="3.40.1110.10">
    <property type="entry name" value="Calcium-transporting ATPase, cytoplasmic domain N"/>
    <property type="match status" value="1"/>
</dbReference>
<dbReference type="InterPro" id="IPR006121">
    <property type="entry name" value="HMA_dom"/>
</dbReference>
<dbReference type="InterPro" id="IPR008250">
    <property type="entry name" value="ATPase_P-typ_transduc_dom_A_sf"/>
</dbReference>
<comment type="caution">
    <text evidence="17">The sequence shown here is derived from an EMBL/GenBank/DDBJ whole genome shotgun (WGS) entry which is preliminary data.</text>
</comment>
<dbReference type="CDD" id="cd00371">
    <property type="entry name" value="HMA"/>
    <property type="match status" value="1"/>
</dbReference>
<evidence type="ECO:0000259" key="16">
    <source>
        <dbReference type="PROSITE" id="PS50846"/>
    </source>
</evidence>
<evidence type="ECO:0000256" key="6">
    <source>
        <dbReference type="ARBA" id="ARBA00022692"/>
    </source>
</evidence>
<reference evidence="17 18" key="1">
    <citation type="submission" date="2022-01" db="EMBL/GenBank/DDBJ databases">
        <title>Paraglaciecola sp. G1-23.</title>
        <authorList>
            <person name="Jin M.S."/>
            <person name="Han D.M."/>
            <person name="Kim H.M."/>
            <person name="Jeon C.O."/>
        </authorList>
    </citation>
    <scope>NUCLEOTIDE SEQUENCE [LARGE SCALE GENOMIC DNA]</scope>
    <source>
        <strain evidence="17 18">G1-23</strain>
    </source>
</reference>
<dbReference type="Pfam" id="PF00702">
    <property type="entry name" value="Hydrolase"/>
    <property type="match status" value="1"/>
</dbReference>
<dbReference type="InterPro" id="IPR001757">
    <property type="entry name" value="P_typ_ATPase"/>
</dbReference>
<keyword evidence="10" id="KW-0460">Magnesium</keyword>
<evidence type="ECO:0000313" key="17">
    <source>
        <dbReference type="EMBL" id="MCF2947062.1"/>
    </source>
</evidence>
<dbReference type="InterPro" id="IPR036163">
    <property type="entry name" value="HMA_dom_sf"/>
</dbReference>
<dbReference type="Gene3D" id="3.30.70.100">
    <property type="match status" value="1"/>
</dbReference>
<feature type="transmembrane region" description="Helical" evidence="15">
    <location>
        <begin position="745"/>
        <end position="764"/>
    </location>
</feature>
<dbReference type="InterPro" id="IPR023298">
    <property type="entry name" value="ATPase_P-typ_TM_dom_sf"/>
</dbReference>
<dbReference type="NCBIfam" id="TIGR01512">
    <property type="entry name" value="ATPase-IB2_Cd"/>
    <property type="match status" value="1"/>
</dbReference>
<keyword evidence="18" id="KW-1185">Reference proteome</keyword>
<dbReference type="PANTHER" id="PTHR43520">
    <property type="entry name" value="ATP7, ISOFORM B"/>
    <property type="match status" value="1"/>
</dbReference>
<feature type="transmembrane region" description="Helical" evidence="15">
    <location>
        <begin position="424"/>
        <end position="446"/>
    </location>
</feature>
<accession>A0ABS9D4X0</accession>
<evidence type="ECO:0000256" key="2">
    <source>
        <dbReference type="ARBA" id="ARBA00006024"/>
    </source>
</evidence>
<feature type="domain" description="HMA" evidence="16">
    <location>
        <begin position="91"/>
        <end position="157"/>
    </location>
</feature>
<keyword evidence="12 15" id="KW-1133">Transmembrane helix</keyword>
<dbReference type="CDD" id="cd02079">
    <property type="entry name" value="P-type_ATPase_HM"/>
    <property type="match status" value="1"/>
</dbReference>
<evidence type="ECO:0000256" key="11">
    <source>
        <dbReference type="ARBA" id="ARBA00022967"/>
    </source>
</evidence>
<dbReference type="PROSITE" id="PS00154">
    <property type="entry name" value="ATPASE_E1_E2"/>
    <property type="match status" value="1"/>
</dbReference>
<dbReference type="InterPro" id="IPR023214">
    <property type="entry name" value="HAD_sf"/>
</dbReference>
<dbReference type="PANTHER" id="PTHR43520:SF5">
    <property type="entry name" value="CATION-TRANSPORTING P-TYPE ATPASE-RELATED"/>
    <property type="match status" value="1"/>
</dbReference>
<evidence type="ECO:0000256" key="12">
    <source>
        <dbReference type="ARBA" id="ARBA00022989"/>
    </source>
</evidence>
<keyword evidence="13" id="KW-0406">Ion transport</keyword>
<dbReference type="InterPro" id="IPR036412">
    <property type="entry name" value="HAD-like_sf"/>
</dbReference>
<dbReference type="InterPro" id="IPR021993">
    <property type="entry name" value="ATPase-cat-bd"/>
</dbReference>
<dbReference type="SUPFAM" id="SSF81653">
    <property type="entry name" value="Calcium ATPase, transduction domain A"/>
    <property type="match status" value="1"/>
</dbReference>
<protein>
    <submittedName>
        <fullName evidence="17">Cadmium-translocating P-type ATPase</fullName>
    </submittedName>
</protein>
<dbReference type="InterPro" id="IPR017969">
    <property type="entry name" value="Heavy-metal-associated_CS"/>
</dbReference>
<dbReference type="Gene3D" id="3.40.50.1000">
    <property type="entry name" value="HAD superfamily/HAD-like"/>
    <property type="match status" value="1"/>
</dbReference>
<dbReference type="NCBIfam" id="TIGR01511">
    <property type="entry name" value="ATPase-IB1_Cu"/>
    <property type="match status" value="1"/>
</dbReference>
<evidence type="ECO:0000256" key="5">
    <source>
        <dbReference type="ARBA" id="ARBA00022553"/>
    </source>
</evidence>
<evidence type="ECO:0000256" key="10">
    <source>
        <dbReference type="ARBA" id="ARBA00022842"/>
    </source>
</evidence>
<dbReference type="PRINTS" id="PR00119">
    <property type="entry name" value="CATATPASE"/>
</dbReference>
<evidence type="ECO:0000256" key="8">
    <source>
        <dbReference type="ARBA" id="ARBA00022741"/>
    </source>
</evidence>
<dbReference type="PROSITE" id="PS01047">
    <property type="entry name" value="HMA_1"/>
    <property type="match status" value="1"/>
</dbReference>
<dbReference type="InterPro" id="IPR023299">
    <property type="entry name" value="ATPase_P-typ_cyto_dom_N"/>
</dbReference>
<evidence type="ECO:0000313" key="18">
    <source>
        <dbReference type="Proteomes" id="UP001521137"/>
    </source>
</evidence>
<keyword evidence="6 15" id="KW-0812">Transmembrane</keyword>
<dbReference type="NCBIfam" id="TIGR01494">
    <property type="entry name" value="ATPase_P-type"/>
    <property type="match status" value="1"/>
</dbReference>
<dbReference type="Gene3D" id="2.70.150.10">
    <property type="entry name" value="Calcium-transporting ATPase, cytoplasmic transduction domain A"/>
    <property type="match status" value="1"/>
</dbReference>
<evidence type="ECO:0000256" key="14">
    <source>
        <dbReference type="ARBA" id="ARBA00023136"/>
    </source>
</evidence>
<dbReference type="Pfam" id="PF00122">
    <property type="entry name" value="E1-E2_ATPase"/>
    <property type="match status" value="1"/>
</dbReference>
<evidence type="ECO:0000256" key="9">
    <source>
        <dbReference type="ARBA" id="ARBA00022840"/>
    </source>
</evidence>